<dbReference type="STRING" id="441119.SAMN04488047_104204"/>
<dbReference type="OrthoDB" id="10009020at2"/>
<sequence>MSLSALLFSAVIDSLSPKAAPLACTFPDAEARSLPISVEVRHNPSLFDRAGRFQVQLVTSDVGEFDAAAGPSDPAGSFKVMIRGKRDEGDRIAVAVRADGGAVLKTVTPEGEDDELRRGRCRHFEPYLRRWTS</sequence>
<proteinExistence type="predicted"/>
<accession>A0A1I5P3Z4</accession>
<evidence type="ECO:0000313" key="1">
    <source>
        <dbReference type="EMBL" id="SFP28241.1"/>
    </source>
</evidence>
<keyword evidence="2" id="KW-1185">Reference proteome</keyword>
<gene>
    <name evidence="1" type="ORF">SAMN04488047_104204</name>
</gene>
<dbReference type="RefSeq" id="WP_093419972.1">
    <property type="nucleotide sequence ID" value="NZ_FOXA01000004.1"/>
</dbReference>
<dbReference type="EMBL" id="FOXA01000004">
    <property type="protein sequence ID" value="SFP28241.1"/>
    <property type="molecule type" value="Genomic_DNA"/>
</dbReference>
<reference evidence="1 2" key="1">
    <citation type="submission" date="2016-10" db="EMBL/GenBank/DDBJ databases">
        <authorList>
            <person name="de Groot N.N."/>
        </authorList>
    </citation>
    <scope>NUCLEOTIDE SEQUENCE [LARGE SCALE GENOMIC DNA]</scope>
    <source>
        <strain evidence="1 2">DSM 19547</strain>
    </source>
</reference>
<protein>
    <submittedName>
        <fullName evidence="1">Uncharacterized protein</fullName>
    </submittedName>
</protein>
<dbReference type="Proteomes" id="UP000199356">
    <property type="component" value="Unassembled WGS sequence"/>
</dbReference>
<evidence type="ECO:0000313" key="2">
    <source>
        <dbReference type="Proteomes" id="UP000199356"/>
    </source>
</evidence>
<name>A0A1I5P3Z4_9RHOB</name>
<organism evidence="1 2">
    <name type="scientific">Tranquillimonas alkanivorans</name>
    <dbReference type="NCBI Taxonomy" id="441119"/>
    <lineage>
        <taxon>Bacteria</taxon>
        <taxon>Pseudomonadati</taxon>
        <taxon>Pseudomonadota</taxon>
        <taxon>Alphaproteobacteria</taxon>
        <taxon>Rhodobacterales</taxon>
        <taxon>Roseobacteraceae</taxon>
        <taxon>Tranquillimonas</taxon>
    </lineage>
</organism>
<dbReference type="AlphaFoldDB" id="A0A1I5P3Z4"/>